<evidence type="ECO:0000313" key="10">
    <source>
        <dbReference type="EMBL" id="TXR53667.1"/>
    </source>
</evidence>
<gene>
    <name evidence="10" type="ORF">FME95_03660</name>
</gene>
<evidence type="ECO:0000256" key="5">
    <source>
        <dbReference type="ARBA" id="ARBA00022692"/>
    </source>
</evidence>
<evidence type="ECO:0000256" key="2">
    <source>
        <dbReference type="ARBA" id="ARBA00007935"/>
    </source>
</evidence>
<keyword evidence="3" id="KW-0813">Transport</keyword>
<evidence type="ECO:0000256" key="6">
    <source>
        <dbReference type="ARBA" id="ARBA00022989"/>
    </source>
</evidence>
<reference evidence="10 11" key="1">
    <citation type="submission" date="2019-07" db="EMBL/GenBank/DDBJ databases">
        <title>Reinekea sp. strain SSH23 genome sequencing and assembly.</title>
        <authorList>
            <person name="Kim I."/>
        </authorList>
    </citation>
    <scope>NUCLEOTIDE SEQUENCE [LARGE SCALE GENOMIC DNA]</scope>
    <source>
        <strain evidence="10 11">SSH23</strain>
    </source>
</reference>
<feature type="transmembrane region" description="Helical" evidence="9">
    <location>
        <begin position="104"/>
        <end position="123"/>
    </location>
</feature>
<dbReference type="GO" id="GO:0005886">
    <property type="term" value="C:plasma membrane"/>
    <property type="evidence" value="ECO:0007669"/>
    <property type="project" value="UniProtKB-SubCell"/>
</dbReference>
<feature type="transmembrane region" description="Helical" evidence="9">
    <location>
        <begin position="31"/>
        <end position="52"/>
    </location>
</feature>
<proteinExistence type="inferred from homology"/>
<feature type="transmembrane region" description="Helical" evidence="9">
    <location>
        <begin position="247"/>
        <end position="277"/>
    </location>
</feature>
<evidence type="ECO:0000256" key="9">
    <source>
        <dbReference type="SAM" id="Phobius"/>
    </source>
</evidence>
<evidence type="ECO:0000256" key="7">
    <source>
        <dbReference type="ARBA" id="ARBA00023136"/>
    </source>
</evidence>
<dbReference type="GO" id="GO:0033214">
    <property type="term" value="P:siderophore-iron import into cell"/>
    <property type="evidence" value="ECO:0007669"/>
    <property type="project" value="TreeGrafter"/>
</dbReference>
<evidence type="ECO:0000313" key="11">
    <source>
        <dbReference type="Proteomes" id="UP000321764"/>
    </source>
</evidence>
<dbReference type="EMBL" id="VKAD01000001">
    <property type="protein sequence ID" value="TXR53667.1"/>
    <property type="molecule type" value="Genomic_DNA"/>
</dbReference>
<sequence length="341" mass="37316">MPSLSNTVAAKAKQPSSSSSGRALTGFTSGWRILLLLTLLLASIGLFLGWNVKASWAFTLEYRGYKLLTLLIVGAAVSIATLLFQTITANRILTPGIMGFDSMYILIQTLLIFLLGSVGFATISPYFKWALESAVMLGAVMILTSILFRGTARSLHYLILVGIILGVLFNSLAYLFIRLLDPTQFSVLQDSMFASFGSIEPSLLLISGLVFLLAIVVLYRLHSELDVMLLGRNSALNLGVNFSQRTFLVLALTAILIALSTALVGPISFFGLLVVHLTYRLCGSYKHRVMLPFAAILGMLTLVFGEFLLQHIFQFNTRLSIIIEFIGGTFFLLLIIKQGKA</sequence>
<feature type="transmembrane region" description="Helical" evidence="9">
    <location>
        <begin position="201"/>
        <end position="221"/>
    </location>
</feature>
<comment type="similarity">
    <text evidence="2">Belongs to the binding-protein-dependent transport system permease family. FecCD subfamily.</text>
</comment>
<feature type="transmembrane region" description="Helical" evidence="9">
    <location>
        <begin position="64"/>
        <end position="84"/>
    </location>
</feature>
<keyword evidence="11" id="KW-1185">Reference proteome</keyword>
<dbReference type="PANTHER" id="PTHR30472:SF19">
    <property type="entry name" value="PETROBACTIN IMPORT SYSTEM PERMEASE PROTEIN YCLO"/>
    <property type="match status" value="1"/>
</dbReference>
<comment type="caution">
    <text evidence="10">The sequence shown here is derived from an EMBL/GenBank/DDBJ whole genome shotgun (WGS) entry which is preliminary data.</text>
</comment>
<dbReference type="CDD" id="cd06550">
    <property type="entry name" value="TM_ABC_iron-siderophores_like"/>
    <property type="match status" value="1"/>
</dbReference>
<feature type="transmembrane region" description="Helical" evidence="9">
    <location>
        <begin position="289"/>
        <end position="313"/>
    </location>
</feature>
<organism evidence="10 11">
    <name type="scientific">Reinekea thalattae</name>
    <dbReference type="NCBI Taxonomy" id="2593301"/>
    <lineage>
        <taxon>Bacteria</taxon>
        <taxon>Pseudomonadati</taxon>
        <taxon>Pseudomonadota</taxon>
        <taxon>Gammaproteobacteria</taxon>
        <taxon>Oceanospirillales</taxon>
        <taxon>Saccharospirillaceae</taxon>
        <taxon>Reinekea</taxon>
    </lineage>
</organism>
<dbReference type="RefSeq" id="WP_147713067.1">
    <property type="nucleotide sequence ID" value="NZ_VKAD01000001.1"/>
</dbReference>
<dbReference type="SUPFAM" id="SSF81345">
    <property type="entry name" value="ABC transporter involved in vitamin B12 uptake, BtuC"/>
    <property type="match status" value="1"/>
</dbReference>
<keyword evidence="6 9" id="KW-1133">Transmembrane helix</keyword>
<comment type="subcellular location">
    <subcellularLocation>
        <location evidence="1">Cell membrane</location>
        <topology evidence="1">Multi-pass membrane protein</topology>
    </subcellularLocation>
</comment>
<dbReference type="Proteomes" id="UP000321764">
    <property type="component" value="Unassembled WGS sequence"/>
</dbReference>
<evidence type="ECO:0000256" key="1">
    <source>
        <dbReference type="ARBA" id="ARBA00004651"/>
    </source>
</evidence>
<dbReference type="Gene3D" id="1.10.3470.10">
    <property type="entry name" value="ABC transporter involved in vitamin B12 uptake, BtuC"/>
    <property type="match status" value="1"/>
</dbReference>
<keyword evidence="5 9" id="KW-0812">Transmembrane</keyword>
<dbReference type="AlphaFoldDB" id="A0A5C8Z7P3"/>
<dbReference type="Pfam" id="PF01032">
    <property type="entry name" value="FecCD"/>
    <property type="match status" value="1"/>
</dbReference>
<protein>
    <submittedName>
        <fullName evidence="10">Iron chelate uptake ABC transporter family permease subunit</fullName>
    </submittedName>
</protein>
<dbReference type="PANTHER" id="PTHR30472">
    <property type="entry name" value="FERRIC ENTEROBACTIN TRANSPORT SYSTEM PERMEASE PROTEIN"/>
    <property type="match status" value="1"/>
</dbReference>
<evidence type="ECO:0000256" key="3">
    <source>
        <dbReference type="ARBA" id="ARBA00022448"/>
    </source>
</evidence>
<dbReference type="OrthoDB" id="9796260at2"/>
<dbReference type="InterPro" id="IPR000522">
    <property type="entry name" value="ABC_transptr_permease_BtuC"/>
</dbReference>
<feature type="region of interest" description="Disordered" evidence="8">
    <location>
        <begin position="1"/>
        <end position="22"/>
    </location>
</feature>
<evidence type="ECO:0000256" key="4">
    <source>
        <dbReference type="ARBA" id="ARBA00022475"/>
    </source>
</evidence>
<dbReference type="InterPro" id="IPR037294">
    <property type="entry name" value="ABC_BtuC-like"/>
</dbReference>
<evidence type="ECO:0000256" key="8">
    <source>
        <dbReference type="SAM" id="MobiDB-lite"/>
    </source>
</evidence>
<feature type="transmembrane region" description="Helical" evidence="9">
    <location>
        <begin position="154"/>
        <end position="180"/>
    </location>
</feature>
<keyword evidence="7 9" id="KW-0472">Membrane</keyword>
<name>A0A5C8Z7P3_9GAMM</name>
<feature type="transmembrane region" description="Helical" evidence="9">
    <location>
        <begin position="130"/>
        <end position="148"/>
    </location>
</feature>
<feature type="transmembrane region" description="Helical" evidence="9">
    <location>
        <begin position="319"/>
        <end position="336"/>
    </location>
</feature>
<keyword evidence="4" id="KW-1003">Cell membrane</keyword>
<dbReference type="GO" id="GO:0022857">
    <property type="term" value="F:transmembrane transporter activity"/>
    <property type="evidence" value="ECO:0007669"/>
    <property type="project" value="InterPro"/>
</dbReference>
<accession>A0A5C8Z7P3</accession>